<reference evidence="2 3" key="1">
    <citation type="journal article" date="2018" name="ISME J.">
        <title>A methanotrophic archaeon couples anaerobic oxidation of methane to Fe(III) reduction.</title>
        <authorList>
            <person name="Cai C."/>
            <person name="Leu A.O."/>
            <person name="Xie G.J."/>
            <person name="Guo J."/>
            <person name="Feng Y."/>
            <person name="Zhao J.X."/>
            <person name="Tyson G.W."/>
            <person name="Yuan Z."/>
            <person name="Hu S."/>
        </authorList>
    </citation>
    <scope>NUCLEOTIDE SEQUENCE [LARGE SCALE GENOMIC DNA]</scope>
    <source>
        <strain evidence="2">FeB_12</strain>
    </source>
</reference>
<accession>A0A855X3E4</accession>
<keyword evidence="1" id="KW-0732">Signal</keyword>
<evidence type="ECO:0008006" key="4">
    <source>
        <dbReference type="Google" id="ProtNLM"/>
    </source>
</evidence>
<evidence type="ECO:0000313" key="3">
    <source>
        <dbReference type="Proteomes" id="UP000250918"/>
    </source>
</evidence>
<feature type="chain" id="PRO_5032585749" description="Lipocalin-like domain-containing protein" evidence="1">
    <location>
        <begin position="22"/>
        <end position="152"/>
    </location>
</feature>
<comment type="caution">
    <text evidence="2">The sequence shown here is derived from an EMBL/GenBank/DDBJ whole genome shotgun (WGS) entry which is preliminary data.</text>
</comment>
<dbReference type="AlphaFoldDB" id="A0A855X3E4"/>
<dbReference type="Proteomes" id="UP000250918">
    <property type="component" value="Unassembled WGS sequence"/>
</dbReference>
<protein>
    <recommendedName>
        <fullName evidence="4">Lipocalin-like domain-containing protein</fullName>
    </recommendedName>
</protein>
<gene>
    <name evidence="2" type="ORF">C3F09_11680</name>
</gene>
<evidence type="ECO:0000313" key="2">
    <source>
        <dbReference type="EMBL" id="PWB68407.1"/>
    </source>
</evidence>
<proteinExistence type="predicted"/>
<name>A0A855X3E4_9BACT</name>
<organism evidence="2 3">
    <name type="scientific">candidate division GN15 bacterium</name>
    <dbReference type="NCBI Taxonomy" id="2072418"/>
    <lineage>
        <taxon>Bacteria</taxon>
        <taxon>candidate division GN15</taxon>
    </lineage>
</organism>
<dbReference type="EMBL" id="PQAP01000202">
    <property type="protein sequence ID" value="PWB68407.1"/>
    <property type="molecule type" value="Genomic_DNA"/>
</dbReference>
<sequence length="152" mass="16851">MKRILLLSVLAIAAIAFYSCRKDVTITPPPSLTGDYTGWYIFQRGVTPPESMCITVRFTQDRFQVRRDTVTCPDKPRIACDADGGYALSANVTLSALNDLGYNPTAQICDISRNPFGNYIIDQSIADKVTLESQTGSGEDLVYRKFDLDIVQ</sequence>
<dbReference type="PROSITE" id="PS51257">
    <property type="entry name" value="PROKAR_LIPOPROTEIN"/>
    <property type="match status" value="1"/>
</dbReference>
<evidence type="ECO:0000256" key="1">
    <source>
        <dbReference type="SAM" id="SignalP"/>
    </source>
</evidence>
<feature type="signal peptide" evidence="1">
    <location>
        <begin position="1"/>
        <end position="21"/>
    </location>
</feature>